<gene>
    <name evidence="1" type="ORF">QU24_18495</name>
</gene>
<reference evidence="1 2" key="1">
    <citation type="submission" date="2014-11" db="EMBL/GenBank/DDBJ databases">
        <title>Genome sequencing of Pantoea rodasii ND03.</title>
        <authorList>
            <person name="Muhamad Yunos N.Y."/>
            <person name="Chan K.-G."/>
        </authorList>
    </citation>
    <scope>NUCLEOTIDE SEQUENCE [LARGE SCALE GENOMIC DNA]</scope>
    <source>
        <strain evidence="1 2">ND03</strain>
    </source>
</reference>
<sequence>MKDPIQRRIPHDLTQVIINEHWQITYWTLTLQTTQERLNRAIREVGSNTELIRAWLKEHPPLITPKTMI</sequence>
<dbReference type="InterPro" id="IPR022037">
    <property type="entry name" value="DUF3606"/>
</dbReference>
<proteinExistence type="predicted"/>
<dbReference type="AlphaFoldDB" id="A0A0B1R0I0"/>
<protein>
    <recommendedName>
        <fullName evidence="3">DUF3606 domain-containing protein</fullName>
    </recommendedName>
</protein>
<dbReference type="Pfam" id="PF12244">
    <property type="entry name" value="DUF3606"/>
    <property type="match status" value="1"/>
</dbReference>
<comment type="caution">
    <text evidence="1">The sequence shown here is derived from an EMBL/GenBank/DDBJ whole genome shotgun (WGS) entry which is preliminary data.</text>
</comment>
<evidence type="ECO:0000313" key="2">
    <source>
        <dbReference type="Proteomes" id="UP000030853"/>
    </source>
</evidence>
<organism evidence="1 2">
    <name type="scientific">Pantoea rodasii</name>
    <dbReference type="NCBI Taxonomy" id="1076549"/>
    <lineage>
        <taxon>Bacteria</taxon>
        <taxon>Pseudomonadati</taxon>
        <taxon>Pseudomonadota</taxon>
        <taxon>Gammaproteobacteria</taxon>
        <taxon>Enterobacterales</taxon>
        <taxon>Erwiniaceae</taxon>
        <taxon>Pantoea</taxon>
    </lineage>
</organism>
<evidence type="ECO:0000313" key="1">
    <source>
        <dbReference type="EMBL" id="KHJ66583.1"/>
    </source>
</evidence>
<evidence type="ECO:0008006" key="3">
    <source>
        <dbReference type="Google" id="ProtNLM"/>
    </source>
</evidence>
<name>A0A0B1R0I0_9GAMM</name>
<accession>A0A0B1R0I0</accession>
<dbReference type="Proteomes" id="UP000030853">
    <property type="component" value="Unassembled WGS sequence"/>
</dbReference>
<dbReference type="EMBL" id="JTJJ01000074">
    <property type="protein sequence ID" value="KHJ66583.1"/>
    <property type="molecule type" value="Genomic_DNA"/>
</dbReference>